<keyword evidence="1" id="KW-0732">Signal</keyword>
<evidence type="ECO:0000256" key="1">
    <source>
        <dbReference type="SAM" id="SignalP"/>
    </source>
</evidence>
<evidence type="ECO:0000313" key="3">
    <source>
        <dbReference type="Proteomes" id="UP000306113"/>
    </source>
</evidence>
<dbReference type="RefSeq" id="WP_136338133.1">
    <property type="nucleotide sequence ID" value="NZ_SSMD01000002.1"/>
</dbReference>
<gene>
    <name evidence="2" type="ORF">E7681_04775</name>
</gene>
<organism evidence="2 3">
    <name type="scientific">Thalassobius vesicularis</name>
    <dbReference type="NCBI Taxonomy" id="1294297"/>
    <lineage>
        <taxon>Bacteria</taxon>
        <taxon>Pseudomonadati</taxon>
        <taxon>Pseudomonadota</taxon>
        <taxon>Alphaproteobacteria</taxon>
        <taxon>Rhodobacterales</taxon>
        <taxon>Roseobacteraceae</taxon>
        <taxon>Thalassovita</taxon>
    </lineage>
</organism>
<sequence>MTRSTKVLAAAALALGLTQAPVKADVSMGIAEARQIAAASLAQGQPQLAAQIATGLLQRDPSDAYAHFVLARAFQQMRQPKLARRQAALAYRYADTGLGRYQASQLAATLAVESAQPGMAQIWLRRSWNHAPDDRAREVLKRDYRVLRALNPWNVQLRLSMAPSDNVNNGAEDPYAVIAGVPWVGVLSGDAMALSGLKMTGDLSLGYRFTQTDRSQTRVKGRLYLSRVALSADARAQAPAAENSDFAYTKAELGLEHRRSLGKEAGLLSAELTLSRQWYGGQPLQNSLRIEGARVVPLAPGKQVQLSLAAERSQPERGAPVTEMDLRASVSAKLSGGGTFSYGASLQMADSLYVNARRQRATGFVAWGLPRPIGPAKVSLSLGGTVADYPDYRVGPFVVPGGRQDHMLFGSADFVFENLDYAGFVPSLKVQAQKTRSNVSRFETNEFSVSLGIVSRF</sequence>
<accession>A0A4S3MBY7</accession>
<evidence type="ECO:0008006" key="4">
    <source>
        <dbReference type="Google" id="ProtNLM"/>
    </source>
</evidence>
<proteinExistence type="predicted"/>
<dbReference type="EMBL" id="SSMD01000002">
    <property type="protein sequence ID" value="THD75771.1"/>
    <property type="molecule type" value="Genomic_DNA"/>
</dbReference>
<feature type="signal peptide" evidence="1">
    <location>
        <begin position="1"/>
        <end position="24"/>
    </location>
</feature>
<keyword evidence="3" id="KW-1185">Reference proteome</keyword>
<dbReference type="Proteomes" id="UP000306113">
    <property type="component" value="Unassembled WGS sequence"/>
</dbReference>
<dbReference type="OrthoDB" id="7684399at2"/>
<dbReference type="SUPFAM" id="SSF48452">
    <property type="entry name" value="TPR-like"/>
    <property type="match status" value="1"/>
</dbReference>
<dbReference type="AlphaFoldDB" id="A0A4S3MBY7"/>
<reference evidence="2 3" key="1">
    <citation type="submission" date="2019-04" db="EMBL/GenBank/DDBJ databases">
        <title>Draft genome sequence of Youngimonas vesicularis.</title>
        <authorList>
            <person name="Hameed A."/>
        </authorList>
    </citation>
    <scope>NUCLEOTIDE SEQUENCE [LARGE SCALE GENOMIC DNA]</scope>
    <source>
        <strain evidence="2 3">CC-AMW-E</strain>
    </source>
</reference>
<name>A0A4S3MBY7_9RHOB</name>
<comment type="caution">
    <text evidence="2">The sequence shown here is derived from an EMBL/GenBank/DDBJ whole genome shotgun (WGS) entry which is preliminary data.</text>
</comment>
<evidence type="ECO:0000313" key="2">
    <source>
        <dbReference type="EMBL" id="THD75771.1"/>
    </source>
</evidence>
<feature type="chain" id="PRO_5020855876" description="DUF560 domain-containing protein" evidence="1">
    <location>
        <begin position="25"/>
        <end position="457"/>
    </location>
</feature>
<protein>
    <recommendedName>
        <fullName evidence="4">DUF560 domain-containing protein</fullName>
    </recommendedName>
</protein>
<dbReference type="InterPro" id="IPR011990">
    <property type="entry name" value="TPR-like_helical_dom_sf"/>
</dbReference>